<keyword evidence="1" id="KW-0472">Membrane</keyword>
<comment type="caution">
    <text evidence="2">The sequence shown here is derived from an EMBL/GenBank/DDBJ whole genome shotgun (WGS) entry which is preliminary data.</text>
</comment>
<reference evidence="2 3" key="1">
    <citation type="submission" date="2019-07" db="EMBL/GenBank/DDBJ databases">
        <title>New species of Amycolatopsis and Streptomyces.</title>
        <authorList>
            <person name="Duangmal K."/>
            <person name="Teo W.F.A."/>
            <person name="Lipun K."/>
        </authorList>
    </citation>
    <scope>NUCLEOTIDE SEQUENCE [LARGE SCALE GENOMIC DNA]</scope>
    <source>
        <strain evidence="2 3">JCM 30562</strain>
    </source>
</reference>
<accession>A0A558AJ78</accession>
<evidence type="ECO:0000313" key="3">
    <source>
        <dbReference type="Proteomes" id="UP000318578"/>
    </source>
</evidence>
<feature type="transmembrane region" description="Helical" evidence="1">
    <location>
        <begin position="41"/>
        <end position="61"/>
    </location>
</feature>
<keyword evidence="3" id="KW-1185">Reference proteome</keyword>
<feature type="transmembrane region" description="Helical" evidence="1">
    <location>
        <begin position="104"/>
        <end position="124"/>
    </location>
</feature>
<feature type="transmembrane region" description="Helical" evidence="1">
    <location>
        <begin position="145"/>
        <end position="166"/>
    </location>
</feature>
<evidence type="ECO:0000313" key="2">
    <source>
        <dbReference type="EMBL" id="TVT24326.1"/>
    </source>
</evidence>
<protein>
    <submittedName>
        <fullName evidence="2">DUF998 domain-containing protein</fullName>
    </submittedName>
</protein>
<evidence type="ECO:0000256" key="1">
    <source>
        <dbReference type="SAM" id="Phobius"/>
    </source>
</evidence>
<dbReference type="EMBL" id="VJZA01000007">
    <property type="protein sequence ID" value="TVT24326.1"/>
    <property type="molecule type" value="Genomic_DNA"/>
</dbReference>
<gene>
    <name evidence="2" type="ORF">FNH06_07110</name>
</gene>
<name>A0A558AJ78_9PSEU</name>
<keyword evidence="1" id="KW-0812">Transmembrane</keyword>
<proteinExistence type="predicted"/>
<feature type="transmembrane region" description="Helical" evidence="1">
    <location>
        <begin position="73"/>
        <end position="92"/>
    </location>
</feature>
<organism evidence="2 3">
    <name type="scientific">Amycolatopsis acidiphila</name>
    <dbReference type="NCBI Taxonomy" id="715473"/>
    <lineage>
        <taxon>Bacteria</taxon>
        <taxon>Bacillati</taxon>
        <taxon>Actinomycetota</taxon>
        <taxon>Actinomycetes</taxon>
        <taxon>Pseudonocardiales</taxon>
        <taxon>Pseudonocardiaceae</taxon>
        <taxon>Amycolatopsis</taxon>
    </lineage>
</organism>
<dbReference type="AlphaFoldDB" id="A0A558AJ78"/>
<keyword evidence="1" id="KW-1133">Transmembrane helix</keyword>
<dbReference type="Proteomes" id="UP000318578">
    <property type="component" value="Unassembled WGS sequence"/>
</dbReference>
<dbReference type="Pfam" id="PF06197">
    <property type="entry name" value="DUF998"/>
    <property type="match status" value="1"/>
</dbReference>
<dbReference type="InterPro" id="IPR009339">
    <property type="entry name" value="DUF998"/>
</dbReference>
<sequence>MATLGALATAVASVLWLHIFLAARVDPVSQVISDYALSGGAVWFACGALALAGAMVVLVIGLIRAGVPLTTPFVALAAGWCLGLTVCAFVPTDPTGGSRTFGGAVHLVAGTVLFVCLPSALRVLTVQLGPGDLAARLRRWTQWCWAALAVFAATQVCVVFSGPGASFGPPVQGLCERLTFATYVAAMSQPAFALSRLERKSC</sequence>